<protein>
    <submittedName>
        <fullName evidence="2">Uncharacterized protein</fullName>
    </submittedName>
</protein>
<dbReference type="RefSeq" id="WP_189445201.1">
    <property type="nucleotide sequence ID" value="NZ_BMZI01000006.1"/>
</dbReference>
<feature type="transmembrane region" description="Helical" evidence="1">
    <location>
        <begin position="49"/>
        <end position="67"/>
    </location>
</feature>
<reference evidence="3" key="1">
    <citation type="journal article" date="2019" name="Int. J. Syst. Evol. Microbiol.">
        <title>The Global Catalogue of Microorganisms (GCM) 10K type strain sequencing project: providing services to taxonomists for standard genome sequencing and annotation.</title>
        <authorList>
            <consortium name="The Broad Institute Genomics Platform"/>
            <consortium name="The Broad Institute Genome Sequencing Center for Infectious Disease"/>
            <person name="Wu L."/>
            <person name="Ma J."/>
        </authorList>
    </citation>
    <scope>NUCLEOTIDE SEQUENCE [LARGE SCALE GENOMIC DNA]</scope>
    <source>
        <strain evidence="3">KCTC 32998</strain>
    </source>
</reference>
<dbReference type="EMBL" id="BMZI01000006">
    <property type="protein sequence ID" value="GHB26525.1"/>
    <property type="molecule type" value="Genomic_DNA"/>
</dbReference>
<feature type="transmembrane region" description="Helical" evidence="1">
    <location>
        <begin position="98"/>
        <end position="116"/>
    </location>
</feature>
<name>A0ABQ3E6E1_9GAMM</name>
<feature type="transmembrane region" description="Helical" evidence="1">
    <location>
        <begin position="7"/>
        <end position="29"/>
    </location>
</feature>
<organism evidence="2 3">
    <name type="scientific">Salinicola rhizosphaerae</name>
    <dbReference type="NCBI Taxonomy" id="1443141"/>
    <lineage>
        <taxon>Bacteria</taxon>
        <taxon>Pseudomonadati</taxon>
        <taxon>Pseudomonadota</taxon>
        <taxon>Gammaproteobacteria</taxon>
        <taxon>Oceanospirillales</taxon>
        <taxon>Halomonadaceae</taxon>
        <taxon>Salinicola</taxon>
    </lineage>
</organism>
<keyword evidence="3" id="KW-1185">Reference proteome</keyword>
<keyword evidence="1" id="KW-1133">Transmembrane helix</keyword>
<keyword evidence="1" id="KW-0472">Membrane</keyword>
<gene>
    <name evidence="2" type="ORF">GCM10009038_26470</name>
</gene>
<evidence type="ECO:0000256" key="1">
    <source>
        <dbReference type="SAM" id="Phobius"/>
    </source>
</evidence>
<sequence length="117" mass="13589">MSMLKRYPLLLGLIGLVAAFIVGGVVVSVGMRLYGGIQEFQNALGEHRYWLLVWRLVFYGSLVFLWIRIGRRRLLERVAEDRDGGRQGRLLLRKLERMILIVVVLIEGYNLFIWWGA</sequence>
<dbReference type="Proteomes" id="UP000646745">
    <property type="component" value="Unassembled WGS sequence"/>
</dbReference>
<evidence type="ECO:0000313" key="2">
    <source>
        <dbReference type="EMBL" id="GHB26525.1"/>
    </source>
</evidence>
<proteinExistence type="predicted"/>
<evidence type="ECO:0000313" key="3">
    <source>
        <dbReference type="Proteomes" id="UP000646745"/>
    </source>
</evidence>
<accession>A0ABQ3E6E1</accession>
<comment type="caution">
    <text evidence="2">The sequence shown here is derived from an EMBL/GenBank/DDBJ whole genome shotgun (WGS) entry which is preliminary data.</text>
</comment>
<keyword evidence="1" id="KW-0812">Transmembrane</keyword>